<evidence type="ECO:0000313" key="1">
    <source>
        <dbReference type="EMBL" id="TQJ05436.1"/>
    </source>
</evidence>
<organism evidence="1 2">
    <name type="scientific">Amycolatopsis cihanbeyliensis</name>
    <dbReference type="NCBI Taxonomy" id="1128664"/>
    <lineage>
        <taxon>Bacteria</taxon>
        <taxon>Bacillati</taxon>
        <taxon>Actinomycetota</taxon>
        <taxon>Actinomycetes</taxon>
        <taxon>Pseudonocardiales</taxon>
        <taxon>Pseudonocardiaceae</taxon>
        <taxon>Amycolatopsis</taxon>
    </lineage>
</organism>
<proteinExistence type="predicted"/>
<reference evidence="1 2" key="1">
    <citation type="submission" date="2019-06" db="EMBL/GenBank/DDBJ databases">
        <title>Sequencing the genomes of 1000 actinobacteria strains.</title>
        <authorList>
            <person name="Klenk H.-P."/>
        </authorList>
    </citation>
    <scope>NUCLEOTIDE SEQUENCE [LARGE SCALE GENOMIC DNA]</scope>
    <source>
        <strain evidence="1 2">DSM 45679</strain>
    </source>
</reference>
<dbReference type="RefSeq" id="WP_142000958.1">
    <property type="nucleotide sequence ID" value="NZ_VFML01000001.1"/>
</dbReference>
<dbReference type="AlphaFoldDB" id="A0A542DQW2"/>
<keyword evidence="2" id="KW-1185">Reference proteome</keyword>
<dbReference type="PROSITE" id="PS51257">
    <property type="entry name" value="PROKAR_LIPOPROTEIN"/>
    <property type="match status" value="1"/>
</dbReference>
<accession>A0A542DQW2</accession>
<dbReference type="Proteomes" id="UP000320876">
    <property type="component" value="Unassembled WGS sequence"/>
</dbReference>
<sequence>MRLIAAVALAILLGGCGTDETTPSPATPAVSTTTQPTTSRDAADLFLRFLEVQGVTPPLKSTAVRQAELIAEDVCLKIKYDEPMVAAHLLTPLNGHYEYTAQRWIAENAQAVANALADSYCQNS</sequence>
<gene>
    <name evidence="1" type="ORF">FB471_5266</name>
</gene>
<evidence type="ECO:0000313" key="2">
    <source>
        <dbReference type="Proteomes" id="UP000320876"/>
    </source>
</evidence>
<name>A0A542DQW2_AMYCI</name>
<comment type="caution">
    <text evidence="1">The sequence shown here is derived from an EMBL/GenBank/DDBJ whole genome shotgun (WGS) entry which is preliminary data.</text>
</comment>
<dbReference type="EMBL" id="VFML01000001">
    <property type="protein sequence ID" value="TQJ05436.1"/>
    <property type="molecule type" value="Genomic_DNA"/>
</dbReference>
<protein>
    <submittedName>
        <fullName evidence="1">Uncharacterized protein</fullName>
    </submittedName>
</protein>